<protein>
    <submittedName>
        <fullName evidence="2">Putative transposase</fullName>
    </submittedName>
</protein>
<dbReference type="InterPro" id="IPR002559">
    <property type="entry name" value="Transposase_11"/>
</dbReference>
<proteinExistence type="predicted"/>
<sequence length="300" mass="35226">MSTGQLKEGEGYDIDFDHQFIETEKYDAKPTYKKFLGYRPGVAVIGDMIVGIENSDGNTNVRFHQKDTLRRFFERIEQKGLTVNRFRADCGSCSEEIVEEVGKHCMTFYIRASRCGSLYDDIFALRGWKREELGGSEFELNSILVEKWKGRAYRLVIQRQKRIDGELDLWEGEYTYRCILTNDYESSEREIVKFYNLRGGKERIFDEMNNGFGWNRLPKSFMGENTVFLLLTALIRNFYKFIMARLDVKRFGLKATSRIKAFVFRFISVPAKWIRTSRQYVLNIYSCNNAYADVFQNDFG</sequence>
<dbReference type="EMBL" id="KJ631388">
    <property type="protein sequence ID" value="AIF26009.1"/>
    <property type="molecule type" value="Genomic_DNA"/>
</dbReference>
<feature type="domain" description="Transposase IS4-like" evidence="1">
    <location>
        <begin position="13"/>
        <end position="238"/>
    </location>
</feature>
<dbReference type="GO" id="GO:0003677">
    <property type="term" value="F:DNA binding"/>
    <property type="evidence" value="ECO:0007669"/>
    <property type="project" value="InterPro"/>
</dbReference>
<evidence type="ECO:0000259" key="1">
    <source>
        <dbReference type="Pfam" id="PF01609"/>
    </source>
</evidence>
<dbReference type="InterPro" id="IPR047960">
    <property type="entry name" value="Transpos_IS1380"/>
</dbReference>
<organism evidence="2">
    <name type="scientific">uncultured bacterium Ad_113_I18_contig2</name>
    <dbReference type="NCBI Taxonomy" id="1489298"/>
    <lineage>
        <taxon>Bacteria</taxon>
        <taxon>environmental samples</taxon>
    </lineage>
</organism>
<name>A0A0B4N024_9BACT</name>
<dbReference type="NCBIfam" id="NF033539">
    <property type="entry name" value="transpos_IS1380"/>
    <property type="match status" value="1"/>
</dbReference>
<dbReference type="GO" id="GO:0006313">
    <property type="term" value="P:DNA transposition"/>
    <property type="evidence" value="ECO:0007669"/>
    <property type="project" value="InterPro"/>
</dbReference>
<dbReference type="AlphaFoldDB" id="A0A0B4N024"/>
<dbReference type="GO" id="GO:0004803">
    <property type="term" value="F:transposase activity"/>
    <property type="evidence" value="ECO:0007669"/>
    <property type="project" value="InterPro"/>
</dbReference>
<accession>A0A0B4N024</accession>
<reference evidence="2" key="1">
    <citation type="submission" date="2014-03" db="EMBL/GenBank/DDBJ databases">
        <title>A sequence of cellulolytic fosmid clone of goat rumen metagenome.</title>
        <authorList>
            <person name="Lee K.-T."/>
            <person name="Kim J.-Y."/>
            <person name="Kim Y.-J."/>
            <person name="Ahn J.-H."/>
            <person name="Park M.-N."/>
            <person name="Kim J.-H."/>
            <person name="Kim T.-H."/>
        </authorList>
    </citation>
    <scope>NUCLEOTIDE SEQUENCE</scope>
</reference>
<evidence type="ECO:0000313" key="2">
    <source>
        <dbReference type="EMBL" id="AIF26009.1"/>
    </source>
</evidence>
<dbReference type="Pfam" id="PF01609">
    <property type="entry name" value="DDE_Tnp_1"/>
    <property type="match status" value="1"/>
</dbReference>